<dbReference type="Gene3D" id="3.40.630.30">
    <property type="match status" value="1"/>
</dbReference>
<gene>
    <name evidence="4" type="ORF">KDW96_09035</name>
</gene>
<reference evidence="4" key="1">
    <citation type="submission" date="2021-04" db="EMBL/GenBank/DDBJ databases">
        <title>Oceanospirillales bacteria with DddD are important DMSP degraders in coastal seawater.</title>
        <authorList>
            <person name="Liu J."/>
        </authorList>
    </citation>
    <scope>NUCLEOTIDE SEQUENCE</scope>
    <source>
        <strain evidence="4">D13-4</strain>
    </source>
</reference>
<dbReference type="Pfam" id="PF00583">
    <property type="entry name" value="Acetyltransf_1"/>
    <property type="match status" value="1"/>
</dbReference>
<proteinExistence type="predicted"/>
<sequence length="185" mass="20139">MHPALLASATLQPTRIGPEQFETYRQGLVELLIDGVRHGASIGFLADLSLAEANAYFDEVLTGLQDGSRLLWVAGEPSQLLGSVQLCLCQKRNGLNRAEIQKLLVLASARRRGLARALMHGVEAQARELRRGLLYLDTEAGSPAEYLYRSLGYTCIGGLPDYACGPDGQYRANAIYYKTLSSPAL</sequence>
<name>A0ABY5HCU7_9PSED</name>
<organism evidence="4 5">
    <name type="scientific">Pseudomonas benzenivorans</name>
    <dbReference type="NCBI Taxonomy" id="556533"/>
    <lineage>
        <taxon>Bacteria</taxon>
        <taxon>Pseudomonadati</taxon>
        <taxon>Pseudomonadota</taxon>
        <taxon>Gammaproteobacteria</taxon>
        <taxon>Pseudomonadales</taxon>
        <taxon>Pseudomonadaceae</taxon>
        <taxon>Pseudomonas</taxon>
    </lineage>
</organism>
<dbReference type="CDD" id="cd04301">
    <property type="entry name" value="NAT_SF"/>
    <property type="match status" value="1"/>
</dbReference>
<keyword evidence="5" id="KW-1185">Reference proteome</keyword>
<evidence type="ECO:0000313" key="4">
    <source>
        <dbReference type="EMBL" id="UTW09423.1"/>
    </source>
</evidence>
<dbReference type="PANTHER" id="PTHR43877">
    <property type="entry name" value="AMINOALKYLPHOSPHONATE N-ACETYLTRANSFERASE-RELATED-RELATED"/>
    <property type="match status" value="1"/>
</dbReference>
<accession>A0ABY5HCU7</accession>
<dbReference type="InterPro" id="IPR050832">
    <property type="entry name" value="Bact_Acetyltransf"/>
</dbReference>
<dbReference type="InterPro" id="IPR000182">
    <property type="entry name" value="GNAT_dom"/>
</dbReference>
<dbReference type="EMBL" id="CP073346">
    <property type="protein sequence ID" value="UTW09423.1"/>
    <property type="molecule type" value="Genomic_DNA"/>
</dbReference>
<dbReference type="Proteomes" id="UP001059672">
    <property type="component" value="Chromosome"/>
</dbReference>
<keyword evidence="1" id="KW-0808">Transferase</keyword>
<evidence type="ECO:0000256" key="1">
    <source>
        <dbReference type="ARBA" id="ARBA00022679"/>
    </source>
</evidence>
<evidence type="ECO:0000313" key="5">
    <source>
        <dbReference type="Proteomes" id="UP001059672"/>
    </source>
</evidence>
<feature type="domain" description="N-acetyltransferase" evidence="3">
    <location>
        <begin position="31"/>
        <end position="181"/>
    </location>
</feature>
<dbReference type="RefSeq" id="WP_255840085.1">
    <property type="nucleotide sequence ID" value="NZ_CP073346.1"/>
</dbReference>
<dbReference type="SUPFAM" id="SSF55729">
    <property type="entry name" value="Acyl-CoA N-acyltransferases (Nat)"/>
    <property type="match status" value="1"/>
</dbReference>
<evidence type="ECO:0000259" key="3">
    <source>
        <dbReference type="PROSITE" id="PS51186"/>
    </source>
</evidence>
<protein>
    <submittedName>
        <fullName evidence="4">GNAT family N-acetyltransferase</fullName>
    </submittedName>
</protein>
<dbReference type="InterPro" id="IPR016181">
    <property type="entry name" value="Acyl_CoA_acyltransferase"/>
</dbReference>
<evidence type="ECO:0000256" key="2">
    <source>
        <dbReference type="ARBA" id="ARBA00023315"/>
    </source>
</evidence>
<keyword evidence="2" id="KW-0012">Acyltransferase</keyword>
<dbReference type="PROSITE" id="PS51186">
    <property type="entry name" value="GNAT"/>
    <property type="match status" value="1"/>
</dbReference>